<feature type="repeat" description="Solcar" evidence="8">
    <location>
        <begin position="25"/>
        <end position="103"/>
    </location>
</feature>
<evidence type="ECO:0000256" key="6">
    <source>
        <dbReference type="ARBA" id="ARBA00022989"/>
    </source>
</evidence>
<evidence type="ECO:0000313" key="10">
    <source>
        <dbReference type="EMBL" id="KAL3798392.1"/>
    </source>
</evidence>
<dbReference type="Proteomes" id="UP001516023">
    <property type="component" value="Unassembled WGS sequence"/>
</dbReference>
<feature type="repeat" description="Solcar" evidence="8">
    <location>
        <begin position="212"/>
        <end position="303"/>
    </location>
</feature>
<dbReference type="PANTHER" id="PTHR45618">
    <property type="entry name" value="MITOCHONDRIAL DICARBOXYLATE CARRIER-RELATED"/>
    <property type="match status" value="1"/>
</dbReference>
<feature type="repeat" description="Solcar" evidence="8">
    <location>
        <begin position="111"/>
        <end position="202"/>
    </location>
</feature>
<sequence length="308" mass="33288">MSSTTVSPSSHTPKAAPAAALPKSVIFATSGLGGMIGWCIVHPFNTAAVRMNLASMQGKQTSIMGIVREQGFMSLYDGLTAGVGRQVFYASSRLGLFDTCRDMLHDYRGKTDFAGRVVVGAATGAAAAAISCPMEVATVRMSNDVTLPPEERRNYKGLTDVFKRIYTEEGVSAFWRGSVPFAQRAALVGVFQVATLDQFKELYAHYFNQKKGSLANVFSSAMSSGLIYSIATMPLEAAKNRMASQKPDKVTGNLLYTSTLQTMRAVSANEGFLALYNGFLPYYIRCGGHTVAMFISVQLMRDFYASTA</sequence>
<dbReference type="PROSITE" id="PS50920">
    <property type="entry name" value="SOLCAR"/>
    <property type="match status" value="3"/>
</dbReference>
<evidence type="ECO:0000313" key="11">
    <source>
        <dbReference type="Proteomes" id="UP001516023"/>
    </source>
</evidence>
<evidence type="ECO:0000256" key="5">
    <source>
        <dbReference type="ARBA" id="ARBA00022737"/>
    </source>
</evidence>
<comment type="subcellular location">
    <subcellularLocation>
        <location evidence="1">Membrane</location>
        <topology evidence="1">Multi-pass membrane protein</topology>
    </subcellularLocation>
</comment>
<evidence type="ECO:0000256" key="4">
    <source>
        <dbReference type="ARBA" id="ARBA00022692"/>
    </source>
</evidence>
<evidence type="ECO:0000256" key="1">
    <source>
        <dbReference type="ARBA" id="ARBA00004141"/>
    </source>
</evidence>
<dbReference type="InterPro" id="IPR018108">
    <property type="entry name" value="MCP_transmembrane"/>
</dbReference>
<dbReference type="GO" id="GO:0016020">
    <property type="term" value="C:membrane"/>
    <property type="evidence" value="ECO:0007669"/>
    <property type="project" value="UniProtKB-SubCell"/>
</dbReference>
<protein>
    <recommendedName>
        <fullName evidence="12">Mitochondrial carrier protein</fullName>
    </recommendedName>
</protein>
<name>A0ABD3QE88_9STRA</name>
<evidence type="ECO:0000256" key="3">
    <source>
        <dbReference type="ARBA" id="ARBA00022448"/>
    </source>
</evidence>
<keyword evidence="6" id="KW-1133">Transmembrane helix</keyword>
<reference evidence="10 11" key="1">
    <citation type="journal article" date="2020" name="G3 (Bethesda)">
        <title>Improved Reference Genome for Cyclotella cryptica CCMP332, a Model for Cell Wall Morphogenesis, Salinity Adaptation, and Lipid Production in Diatoms (Bacillariophyta).</title>
        <authorList>
            <person name="Roberts W.R."/>
            <person name="Downey K.M."/>
            <person name="Ruck E.C."/>
            <person name="Traller J.C."/>
            <person name="Alverson A.J."/>
        </authorList>
    </citation>
    <scope>NUCLEOTIDE SEQUENCE [LARGE SCALE GENOMIC DNA]</scope>
    <source>
        <strain evidence="10 11">CCMP332</strain>
    </source>
</reference>
<comment type="similarity">
    <text evidence="2 9">Belongs to the mitochondrial carrier (TC 2.A.29) family.</text>
</comment>
<evidence type="ECO:0000256" key="7">
    <source>
        <dbReference type="ARBA" id="ARBA00023136"/>
    </source>
</evidence>
<accession>A0ABD3QE88</accession>
<evidence type="ECO:0008006" key="12">
    <source>
        <dbReference type="Google" id="ProtNLM"/>
    </source>
</evidence>
<keyword evidence="5" id="KW-0677">Repeat</keyword>
<keyword evidence="7 8" id="KW-0472">Membrane</keyword>
<dbReference type="EMBL" id="JABMIG020000046">
    <property type="protein sequence ID" value="KAL3798392.1"/>
    <property type="molecule type" value="Genomic_DNA"/>
</dbReference>
<dbReference type="SUPFAM" id="SSF103506">
    <property type="entry name" value="Mitochondrial carrier"/>
    <property type="match status" value="1"/>
</dbReference>
<evidence type="ECO:0000256" key="9">
    <source>
        <dbReference type="RuleBase" id="RU000488"/>
    </source>
</evidence>
<dbReference type="InterPro" id="IPR023395">
    <property type="entry name" value="MCP_dom_sf"/>
</dbReference>
<dbReference type="InterPro" id="IPR050391">
    <property type="entry name" value="Mito_Metabolite_Transporter"/>
</dbReference>
<keyword evidence="11" id="KW-1185">Reference proteome</keyword>
<keyword evidence="3 9" id="KW-0813">Transport</keyword>
<gene>
    <name evidence="10" type="ORF">HJC23_005045</name>
</gene>
<dbReference type="AlphaFoldDB" id="A0ABD3QE88"/>
<organism evidence="10 11">
    <name type="scientific">Cyclotella cryptica</name>
    <dbReference type="NCBI Taxonomy" id="29204"/>
    <lineage>
        <taxon>Eukaryota</taxon>
        <taxon>Sar</taxon>
        <taxon>Stramenopiles</taxon>
        <taxon>Ochrophyta</taxon>
        <taxon>Bacillariophyta</taxon>
        <taxon>Coscinodiscophyceae</taxon>
        <taxon>Thalassiosirophycidae</taxon>
        <taxon>Stephanodiscales</taxon>
        <taxon>Stephanodiscaceae</taxon>
        <taxon>Cyclotella</taxon>
    </lineage>
</organism>
<evidence type="ECO:0000256" key="8">
    <source>
        <dbReference type="PROSITE-ProRule" id="PRU00282"/>
    </source>
</evidence>
<keyword evidence="4 8" id="KW-0812">Transmembrane</keyword>
<proteinExistence type="inferred from homology"/>
<dbReference type="Gene3D" id="1.50.40.10">
    <property type="entry name" value="Mitochondrial carrier domain"/>
    <property type="match status" value="1"/>
</dbReference>
<evidence type="ECO:0000256" key="2">
    <source>
        <dbReference type="ARBA" id="ARBA00006375"/>
    </source>
</evidence>
<comment type="caution">
    <text evidence="10">The sequence shown here is derived from an EMBL/GenBank/DDBJ whole genome shotgun (WGS) entry which is preliminary data.</text>
</comment>
<dbReference type="Pfam" id="PF00153">
    <property type="entry name" value="Mito_carr"/>
    <property type="match status" value="3"/>
</dbReference>